<evidence type="ECO:0000313" key="1">
    <source>
        <dbReference type="EMBL" id="AOO63828.1"/>
    </source>
</evidence>
<name>A0A1D7TFN6_9BACT</name>
<dbReference type="RefSeq" id="WP_069476838.1">
    <property type="nucleotide sequence ID" value="NZ_CP017111.1"/>
</dbReference>
<dbReference type="PATRIC" id="fig|1193502.14.peg.26"/>
<sequence>MQMNILTHNHWLNHYVLNKEFSLLAGISSNAYRYWKNGEAAKFDDARVVFLRKESILPKYKEIVKQCTNLTGMVQSQAFCKYTGLAPSHLIEHNNSCIYKALEIIDVCDVKLVNLQKFYDDLGLSYNYHIYIEKCKYFGPSPFERKINLSNGICVGYY</sequence>
<evidence type="ECO:0008006" key="3">
    <source>
        <dbReference type="Google" id="ProtNLM"/>
    </source>
</evidence>
<evidence type="ECO:0000313" key="2">
    <source>
        <dbReference type="Proteomes" id="UP000094609"/>
    </source>
</evidence>
<organism evidence="1 2">
    <name type="scientific">Sulfurospirillum halorespirans DSM 13726</name>
    <dbReference type="NCBI Taxonomy" id="1193502"/>
    <lineage>
        <taxon>Bacteria</taxon>
        <taxon>Pseudomonadati</taxon>
        <taxon>Campylobacterota</taxon>
        <taxon>Epsilonproteobacteria</taxon>
        <taxon>Campylobacterales</taxon>
        <taxon>Sulfurospirillaceae</taxon>
        <taxon>Sulfurospirillum</taxon>
    </lineage>
</organism>
<proteinExistence type="predicted"/>
<dbReference type="EMBL" id="CP017111">
    <property type="protein sequence ID" value="AOO63828.1"/>
    <property type="molecule type" value="Genomic_DNA"/>
</dbReference>
<keyword evidence="2" id="KW-1185">Reference proteome</keyword>
<reference evidence="2" key="1">
    <citation type="submission" date="2016-08" db="EMBL/GenBank/DDBJ databases">
        <title>Complete genome sequence of the organohalide-respiring Epsilonproteobacterium Sulfurospirillum halorespirans.</title>
        <authorList>
            <person name="Goris T."/>
            <person name="Zimmermann J."/>
            <person name="Schenz B."/>
            <person name="Lemos M."/>
            <person name="Hackermueller J."/>
            <person name="Diekert G."/>
        </authorList>
    </citation>
    <scope>NUCLEOTIDE SEQUENCE [LARGE SCALE GENOMIC DNA]</scope>
    <source>
        <strain>DSM 13726</strain>
        <strain evidence="2">PCE-M2</strain>
    </source>
</reference>
<gene>
    <name evidence="1" type="ORF">SHALO_0026</name>
</gene>
<accession>A0A1D7TFN6</accession>
<dbReference type="STRING" id="1193502.SHALO_0026"/>
<dbReference type="Proteomes" id="UP000094609">
    <property type="component" value="Chromosome"/>
</dbReference>
<dbReference type="KEGG" id="shal:SHALO_0026"/>
<protein>
    <recommendedName>
        <fullName evidence="3">Cysteine permease</fullName>
    </recommendedName>
</protein>
<dbReference type="AlphaFoldDB" id="A0A1D7TFN6"/>